<feature type="transmembrane region" description="Helical" evidence="11">
    <location>
        <begin position="602"/>
        <end position="626"/>
    </location>
</feature>
<accession>A0AAV8TFX6</accession>
<keyword evidence="6 11" id="KW-0472">Membrane</keyword>
<evidence type="ECO:0000256" key="4">
    <source>
        <dbReference type="ARBA" id="ARBA00022692"/>
    </source>
</evidence>
<evidence type="ECO:0000256" key="6">
    <source>
        <dbReference type="ARBA" id="ARBA00023136"/>
    </source>
</evidence>
<sequence>MAREVLNEEAFPLFETKQAKGGAAFKLLAFSIFVCICLIWAYRILFLPGVGEQGRWIWIGMFLAEIGFGLYWACTQAIRWNVTRRYPFKERLLRRYRDKLPGVDIFVCTADPVLEPPILVMNTVLSLMAYTHPAEKLNVYLSDDGGSDLTFYALLEASHFSKHWIPFCKRHNIQQRSPEAYFAGGHNGQDTTFAQEWLIVKQLYEDMRNKIESISHKGIIPRDIRDQHKGFLEWNHKVTKRDHQSIVQIIIDGRHATAVDKDGSRLPTLVYIAREKRPQYHHNFKAGAMNALIRVSSEISNAPIILNLDCDMKANDPDAIMDALCFFLDDEKGHEIGFLQHPQTFSNITKNDIYAGSGLVVHKVELTGMDGYDAALYCGTGCFHRRESLTGQKYSKVYQERLNNNEARSSNLERTTGELEEEAKVFISCEYEKETPWGKEMGLVYGCPVEDVVTGMTIQCRGWKSVYYYPDREAFKGVAPSTLDVALIQQKRWCEGLSQIFFSKYCPFIYAHGKLSLGAQMGYSVYLLWAPLSLHTVYYVIVPPLCLIRGIPLFPQVSSLWFAPFAYAFMARSIYSIFEALKSGYTLRGWWNLQRMTVIRRTTAYFFACIDLVIKLVGLSHTAFAVTAKVMTEDVLERYEQEIMEFGTSSIMFILLAAVAILNLFALLGAMIKRVMLDMNSKPDQTLTLQVVYCLLLVVLHLPVYQALFLRHDKGRLPSSVLFKSIILVSFACLVPII</sequence>
<keyword evidence="3" id="KW-0808">Transferase</keyword>
<feature type="binding site" evidence="10">
    <location>
        <position position="285"/>
    </location>
    <ligand>
        <name>Mn(2+)</name>
        <dbReference type="ChEBI" id="CHEBI:29035"/>
    </ligand>
</feature>
<name>A0AAV8TFX6_9ROSI</name>
<feature type="transmembrane region" description="Helical" evidence="11">
    <location>
        <begin position="23"/>
        <end position="44"/>
    </location>
</feature>
<organism evidence="12 13">
    <name type="scientific">Erythroxylum novogranatense</name>
    <dbReference type="NCBI Taxonomy" id="1862640"/>
    <lineage>
        <taxon>Eukaryota</taxon>
        <taxon>Viridiplantae</taxon>
        <taxon>Streptophyta</taxon>
        <taxon>Embryophyta</taxon>
        <taxon>Tracheophyta</taxon>
        <taxon>Spermatophyta</taxon>
        <taxon>Magnoliopsida</taxon>
        <taxon>eudicotyledons</taxon>
        <taxon>Gunneridae</taxon>
        <taxon>Pentapetalae</taxon>
        <taxon>rosids</taxon>
        <taxon>fabids</taxon>
        <taxon>Malpighiales</taxon>
        <taxon>Erythroxylaceae</taxon>
        <taxon>Erythroxylum</taxon>
    </lineage>
</organism>
<dbReference type="InterPro" id="IPR029044">
    <property type="entry name" value="Nucleotide-diphossugar_trans"/>
</dbReference>
<dbReference type="GO" id="GO:0012505">
    <property type="term" value="C:endomembrane system"/>
    <property type="evidence" value="ECO:0007669"/>
    <property type="project" value="UniProtKB-SubCell"/>
</dbReference>
<dbReference type="GO" id="GO:0016020">
    <property type="term" value="C:membrane"/>
    <property type="evidence" value="ECO:0007669"/>
    <property type="project" value="InterPro"/>
</dbReference>
<dbReference type="Pfam" id="PF03552">
    <property type="entry name" value="Cellulose_synt"/>
    <property type="match status" value="2"/>
</dbReference>
<keyword evidence="4 11" id="KW-0812">Transmembrane</keyword>
<evidence type="ECO:0000256" key="9">
    <source>
        <dbReference type="PIRSR" id="PIRSR605150-2"/>
    </source>
</evidence>
<protein>
    <recommendedName>
        <fullName evidence="14">Cellulose synthase-like protein E6</fullName>
    </recommendedName>
</protein>
<feature type="binding site" evidence="10">
    <location>
        <position position="309"/>
    </location>
    <ligand>
        <name>Mn(2+)</name>
        <dbReference type="ChEBI" id="CHEBI:29035"/>
    </ligand>
</feature>
<feature type="transmembrane region" description="Helical" evidence="11">
    <location>
        <begin position="721"/>
        <end position="737"/>
    </location>
</feature>
<comment type="subcellular location">
    <subcellularLocation>
        <location evidence="1">Endomembrane system</location>
        <topology evidence="1">Multi-pass membrane protein</topology>
    </subcellularLocation>
</comment>
<dbReference type="SUPFAM" id="SSF53448">
    <property type="entry name" value="Nucleotide-diphospho-sugar transferases"/>
    <property type="match status" value="1"/>
</dbReference>
<keyword evidence="7" id="KW-0961">Cell wall biogenesis/degradation</keyword>
<reference evidence="12 13" key="1">
    <citation type="submission" date="2021-09" db="EMBL/GenBank/DDBJ databases">
        <title>Genomic insights and catalytic innovation underlie evolution of tropane alkaloids biosynthesis.</title>
        <authorList>
            <person name="Wang Y.-J."/>
            <person name="Tian T."/>
            <person name="Huang J.-P."/>
            <person name="Huang S.-X."/>
        </authorList>
    </citation>
    <scope>NUCLEOTIDE SEQUENCE [LARGE SCALE GENOMIC DNA]</scope>
    <source>
        <strain evidence="12">KIB-2018</strain>
        <tissue evidence="12">Leaf</tissue>
    </source>
</reference>
<proteinExistence type="predicted"/>
<feature type="transmembrane region" description="Helical" evidence="11">
    <location>
        <begin position="561"/>
        <end position="581"/>
    </location>
</feature>
<dbReference type="Gene3D" id="3.90.550.10">
    <property type="entry name" value="Spore Coat Polysaccharide Biosynthesis Protein SpsA, Chain A"/>
    <property type="match status" value="2"/>
</dbReference>
<feature type="active site" evidence="8">
    <location>
        <position position="144"/>
    </location>
</feature>
<dbReference type="EMBL" id="JAIWQS010000005">
    <property type="protein sequence ID" value="KAJ8764958.1"/>
    <property type="molecule type" value="Genomic_DNA"/>
</dbReference>
<feature type="transmembrane region" description="Helical" evidence="11">
    <location>
        <begin position="56"/>
        <end position="74"/>
    </location>
</feature>
<feature type="transmembrane region" description="Helical" evidence="11">
    <location>
        <begin position="523"/>
        <end position="541"/>
    </location>
</feature>
<dbReference type="GO" id="GO:0071555">
    <property type="term" value="P:cell wall organization"/>
    <property type="evidence" value="ECO:0007669"/>
    <property type="project" value="UniProtKB-KW"/>
</dbReference>
<evidence type="ECO:0000256" key="5">
    <source>
        <dbReference type="ARBA" id="ARBA00022989"/>
    </source>
</evidence>
<dbReference type="GO" id="GO:0030244">
    <property type="term" value="P:cellulose biosynthetic process"/>
    <property type="evidence" value="ECO:0007669"/>
    <property type="project" value="InterPro"/>
</dbReference>
<feature type="transmembrane region" description="Helical" evidence="11">
    <location>
        <begin position="646"/>
        <end position="670"/>
    </location>
</feature>
<feature type="binding site" evidence="9">
    <location>
        <position position="115"/>
    </location>
    <ligand>
        <name>UDP-alpha-D-glucose</name>
        <dbReference type="ChEBI" id="CHEBI:58885"/>
    </ligand>
</feature>
<comment type="caution">
    <text evidence="12">The sequence shown here is derived from an EMBL/GenBank/DDBJ whole genome shotgun (WGS) entry which is preliminary data.</text>
</comment>
<evidence type="ECO:0008006" key="14">
    <source>
        <dbReference type="Google" id="ProtNLM"/>
    </source>
</evidence>
<evidence type="ECO:0000256" key="10">
    <source>
        <dbReference type="PIRSR" id="PIRSR605150-3"/>
    </source>
</evidence>
<feature type="binding site" evidence="9">
    <location>
        <position position="144"/>
    </location>
    <ligand>
        <name>UDP-alpha-D-glucose</name>
        <dbReference type="ChEBI" id="CHEBI:58885"/>
    </ligand>
</feature>
<dbReference type="AlphaFoldDB" id="A0AAV8TFX6"/>
<evidence type="ECO:0000256" key="1">
    <source>
        <dbReference type="ARBA" id="ARBA00004127"/>
    </source>
</evidence>
<gene>
    <name evidence="12" type="ORF">K2173_010423</name>
</gene>
<keyword evidence="13" id="KW-1185">Reference proteome</keyword>
<evidence type="ECO:0000256" key="7">
    <source>
        <dbReference type="ARBA" id="ARBA00023316"/>
    </source>
</evidence>
<evidence type="ECO:0000256" key="3">
    <source>
        <dbReference type="ARBA" id="ARBA00022679"/>
    </source>
</evidence>
<evidence type="ECO:0000256" key="2">
    <source>
        <dbReference type="ARBA" id="ARBA00022676"/>
    </source>
</evidence>
<evidence type="ECO:0000313" key="13">
    <source>
        <dbReference type="Proteomes" id="UP001159364"/>
    </source>
</evidence>
<dbReference type="GO" id="GO:0016760">
    <property type="term" value="F:cellulose synthase (UDP-forming) activity"/>
    <property type="evidence" value="ECO:0007669"/>
    <property type="project" value="InterPro"/>
</dbReference>
<evidence type="ECO:0000313" key="12">
    <source>
        <dbReference type="EMBL" id="KAJ8764958.1"/>
    </source>
</evidence>
<feature type="transmembrane region" description="Helical" evidence="11">
    <location>
        <begin position="691"/>
        <end position="709"/>
    </location>
</feature>
<evidence type="ECO:0000256" key="8">
    <source>
        <dbReference type="PIRSR" id="PIRSR605150-1"/>
    </source>
</evidence>
<dbReference type="PANTHER" id="PTHR13301">
    <property type="entry name" value="X-BOX TRANSCRIPTION FACTOR-RELATED"/>
    <property type="match status" value="1"/>
</dbReference>
<dbReference type="InterPro" id="IPR005150">
    <property type="entry name" value="Cellulose_synth"/>
</dbReference>
<feature type="active site" evidence="8">
    <location>
        <position position="451"/>
    </location>
</feature>
<keyword evidence="2" id="KW-0328">Glycosyltransferase</keyword>
<dbReference type="Proteomes" id="UP001159364">
    <property type="component" value="Linkage Group LG05"/>
</dbReference>
<keyword evidence="5 11" id="KW-1133">Transmembrane helix</keyword>
<evidence type="ECO:0000256" key="11">
    <source>
        <dbReference type="SAM" id="Phobius"/>
    </source>
</evidence>